<evidence type="ECO:0008006" key="5">
    <source>
        <dbReference type="Google" id="ProtNLM"/>
    </source>
</evidence>
<keyword evidence="2" id="KW-0732">Signal</keyword>
<protein>
    <recommendedName>
        <fullName evidence="5">Cysteine-rich transmembrane CYSTM domain-containing protein</fullName>
    </recommendedName>
</protein>
<reference evidence="3 4" key="1">
    <citation type="submission" date="2014-04" db="EMBL/GenBank/DDBJ databases">
        <authorList>
            <consortium name="DOE Joint Genome Institute"/>
            <person name="Kuo A."/>
            <person name="Gay G."/>
            <person name="Dore J."/>
            <person name="Kohler A."/>
            <person name="Nagy L.G."/>
            <person name="Floudas D."/>
            <person name="Copeland A."/>
            <person name="Barry K.W."/>
            <person name="Cichocki N."/>
            <person name="Veneault-Fourrey C."/>
            <person name="LaButti K."/>
            <person name="Lindquist E.A."/>
            <person name="Lipzen A."/>
            <person name="Lundell T."/>
            <person name="Morin E."/>
            <person name="Murat C."/>
            <person name="Sun H."/>
            <person name="Tunlid A."/>
            <person name="Henrissat B."/>
            <person name="Grigoriev I.V."/>
            <person name="Hibbett D.S."/>
            <person name="Martin F."/>
            <person name="Nordberg H.P."/>
            <person name="Cantor M.N."/>
            <person name="Hua S.X."/>
        </authorList>
    </citation>
    <scope>NUCLEOTIDE SEQUENCE [LARGE SCALE GENOMIC DNA]</scope>
    <source>
        <strain evidence="4">h7</strain>
    </source>
</reference>
<feature type="region of interest" description="Disordered" evidence="1">
    <location>
        <begin position="56"/>
        <end position="130"/>
    </location>
</feature>
<organism evidence="3 4">
    <name type="scientific">Hebeloma cylindrosporum</name>
    <dbReference type="NCBI Taxonomy" id="76867"/>
    <lineage>
        <taxon>Eukaryota</taxon>
        <taxon>Fungi</taxon>
        <taxon>Dikarya</taxon>
        <taxon>Basidiomycota</taxon>
        <taxon>Agaricomycotina</taxon>
        <taxon>Agaricomycetes</taxon>
        <taxon>Agaricomycetidae</taxon>
        <taxon>Agaricales</taxon>
        <taxon>Agaricineae</taxon>
        <taxon>Hymenogastraceae</taxon>
        <taxon>Hebeloma</taxon>
    </lineage>
</organism>
<name>A0A0C2Y6X8_HEBCY</name>
<feature type="signal peptide" evidence="2">
    <location>
        <begin position="1"/>
        <end position="22"/>
    </location>
</feature>
<feature type="chain" id="PRO_5002159323" description="Cysteine-rich transmembrane CYSTM domain-containing protein" evidence="2">
    <location>
        <begin position="23"/>
        <end position="130"/>
    </location>
</feature>
<evidence type="ECO:0000313" key="3">
    <source>
        <dbReference type="EMBL" id="KIM36792.1"/>
    </source>
</evidence>
<proteinExistence type="predicted"/>
<gene>
    <name evidence="3" type="ORF">M413DRAFT_448926</name>
</gene>
<dbReference type="EMBL" id="KN831802">
    <property type="protein sequence ID" value="KIM36792.1"/>
    <property type="molecule type" value="Genomic_DNA"/>
</dbReference>
<evidence type="ECO:0000256" key="1">
    <source>
        <dbReference type="SAM" id="MobiDB-lite"/>
    </source>
</evidence>
<reference evidence="4" key="2">
    <citation type="submission" date="2015-01" db="EMBL/GenBank/DDBJ databases">
        <title>Evolutionary Origins and Diversification of the Mycorrhizal Mutualists.</title>
        <authorList>
            <consortium name="DOE Joint Genome Institute"/>
            <consortium name="Mycorrhizal Genomics Consortium"/>
            <person name="Kohler A."/>
            <person name="Kuo A."/>
            <person name="Nagy L.G."/>
            <person name="Floudas D."/>
            <person name="Copeland A."/>
            <person name="Barry K.W."/>
            <person name="Cichocki N."/>
            <person name="Veneault-Fourrey C."/>
            <person name="LaButti K."/>
            <person name="Lindquist E.A."/>
            <person name="Lipzen A."/>
            <person name="Lundell T."/>
            <person name="Morin E."/>
            <person name="Murat C."/>
            <person name="Riley R."/>
            <person name="Ohm R."/>
            <person name="Sun H."/>
            <person name="Tunlid A."/>
            <person name="Henrissat B."/>
            <person name="Grigoriev I.V."/>
            <person name="Hibbett D.S."/>
            <person name="Martin F."/>
        </authorList>
    </citation>
    <scope>NUCLEOTIDE SEQUENCE [LARGE SCALE GENOMIC DNA]</scope>
    <source>
        <strain evidence="4">h7</strain>
    </source>
</reference>
<sequence length="130" mass="14137">MADVVDCCGCFCLCCACATACGRLCLFIPCFKTKRSKEEEEDEAYAQAVVLEGANGRGAQGPYTYQQPTPHRGPMLPEPAHMSYPPNPNDKNFFVQPHHQNGYPPRPPQQTPAGQQPTFATSDNPSHAGP</sequence>
<keyword evidence="4" id="KW-1185">Reference proteome</keyword>
<evidence type="ECO:0000256" key="2">
    <source>
        <dbReference type="SAM" id="SignalP"/>
    </source>
</evidence>
<dbReference type="Proteomes" id="UP000053424">
    <property type="component" value="Unassembled WGS sequence"/>
</dbReference>
<feature type="compositionally biased region" description="Polar residues" evidence="1">
    <location>
        <begin position="118"/>
        <end position="130"/>
    </location>
</feature>
<dbReference type="HOGENOM" id="CLU_1938423_0_0_1"/>
<evidence type="ECO:0000313" key="4">
    <source>
        <dbReference type="Proteomes" id="UP000053424"/>
    </source>
</evidence>
<accession>A0A0C2Y6X8</accession>
<dbReference type="AlphaFoldDB" id="A0A0C2Y6X8"/>